<feature type="transmembrane region" description="Helical" evidence="1">
    <location>
        <begin position="44"/>
        <end position="67"/>
    </location>
</feature>
<dbReference type="EMBL" id="KZ821467">
    <property type="protein sequence ID" value="PYH32537.1"/>
    <property type="molecule type" value="Genomic_DNA"/>
</dbReference>
<dbReference type="GeneID" id="37126168"/>
<dbReference type="AlphaFoldDB" id="A0A318YFV6"/>
<reference evidence="2" key="1">
    <citation type="submission" date="2016-12" db="EMBL/GenBank/DDBJ databases">
        <title>The genomes of Aspergillus section Nigri reveals drivers in fungal speciation.</title>
        <authorList>
            <consortium name="DOE Joint Genome Institute"/>
            <person name="Vesth T.C."/>
            <person name="Nybo J."/>
            <person name="Theobald S."/>
            <person name="Brandl J."/>
            <person name="Frisvad J.C."/>
            <person name="Nielsen K.F."/>
            <person name="Lyhne E.K."/>
            <person name="Kogle M.E."/>
            <person name="Kuo A."/>
            <person name="Riley R."/>
            <person name="Clum A."/>
            <person name="Nolan M."/>
            <person name="Lipzen A."/>
            <person name="Salamov A."/>
            <person name="Henrissat B."/>
            <person name="Wiebenga A."/>
            <person name="De Vries R.P."/>
            <person name="Grigoriev I.V."/>
            <person name="Mortensen U.H."/>
            <person name="Andersen M.R."/>
            <person name="Baker S.E."/>
        </authorList>
    </citation>
    <scope>NUCLEOTIDE SEQUENCE [LARGE SCALE GENOMIC DNA]</scope>
    <source>
        <strain evidence="2">CBS 115656</strain>
    </source>
</reference>
<gene>
    <name evidence="2" type="ORF">BO87DRAFT_378037</name>
</gene>
<accession>A0A318YFV6</accession>
<dbReference type="RefSeq" id="XP_025478015.1">
    <property type="nucleotide sequence ID" value="XM_025623712.1"/>
</dbReference>
<dbReference type="Proteomes" id="UP000247647">
    <property type="component" value="Unassembled WGS sequence"/>
</dbReference>
<keyword evidence="1" id="KW-0472">Membrane</keyword>
<organism evidence="2 3">
    <name type="scientific">Aspergillus neoniger (strain CBS 115656)</name>
    <dbReference type="NCBI Taxonomy" id="1448310"/>
    <lineage>
        <taxon>Eukaryota</taxon>
        <taxon>Fungi</taxon>
        <taxon>Dikarya</taxon>
        <taxon>Ascomycota</taxon>
        <taxon>Pezizomycotina</taxon>
        <taxon>Eurotiomycetes</taxon>
        <taxon>Eurotiomycetidae</taxon>
        <taxon>Eurotiales</taxon>
        <taxon>Aspergillaceae</taxon>
        <taxon>Aspergillus</taxon>
        <taxon>Aspergillus subgen. Circumdati</taxon>
    </lineage>
</organism>
<keyword evidence="3" id="KW-1185">Reference proteome</keyword>
<keyword evidence="1" id="KW-0812">Transmembrane</keyword>
<evidence type="ECO:0000256" key="1">
    <source>
        <dbReference type="SAM" id="Phobius"/>
    </source>
</evidence>
<evidence type="ECO:0000313" key="3">
    <source>
        <dbReference type="Proteomes" id="UP000247647"/>
    </source>
</evidence>
<proteinExistence type="predicted"/>
<evidence type="ECO:0000313" key="2">
    <source>
        <dbReference type="EMBL" id="PYH32537.1"/>
    </source>
</evidence>
<keyword evidence="1" id="KW-1133">Transmembrane helix</keyword>
<protein>
    <submittedName>
        <fullName evidence="2">Uncharacterized protein</fullName>
    </submittedName>
</protein>
<name>A0A318YFV6_ASPNB</name>
<sequence length="77" mass="8834">MNYNQPEFFYAPENSNVFLVTLLTYASFEALREAINVHMVLARWVGMAGSSWFSSLVTMLILWCVIFPRIPPKTTMA</sequence>